<dbReference type="PROSITE" id="PS00018">
    <property type="entry name" value="EF_HAND_1"/>
    <property type="match status" value="1"/>
</dbReference>
<comment type="caution">
    <text evidence="3">The sequence shown here is derived from an EMBL/GenBank/DDBJ whole genome shotgun (WGS) entry which is preliminary data.</text>
</comment>
<evidence type="ECO:0000313" key="3">
    <source>
        <dbReference type="EMBL" id="KAF9078144.1"/>
    </source>
</evidence>
<dbReference type="AlphaFoldDB" id="A0A9P5QAF8"/>
<keyword evidence="4" id="KW-1185">Reference proteome</keyword>
<feature type="coiled-coil region" evidence="1">
    <location>
        <begin position="1197"/>
        <end position="1224"/>
    </location>
</feature>
<sequence>MSDVQIKTSSTLSERIKLWNKLKKSPGVPPKEALLEKIENKTENAPITVSLFSAMITPLSDQSLLDQFLNTIPQLIGLLDDISKTHVFIAVALAPFKAVYASERKRRENNKRVMLLFLEMRDMMAVILQIADINDADVRISETETLQGRMQTVMSTVDAEIKTSYTICEAYMKQRLIAKVWNASGWEDQLADCTKRFVRLREAIVEALASHTARGVDRNEKLLKSLDESVDKIYRLLLRKLPANGEQDIAEYIASYPGDRAKLLKDDDTLEFLCRIEGKNQAVAESKSGASESTQAEKDKRLKQLRDDIGLDIETILKQNLNIFEGKLAIQLARVENNTSDTINRTGDRVIDSLTQVIERGPGELITNSDMYNVWRYMGWRASVKSVHFILALRDYYMDSPWIKSAIASSQILPTQVAARPRSRSLVGRRKSEPEGERRRKDLAGIPHAVVDPSDEWTLQCIRIDCLRNIVDAVDTDASGFITIKEINEFTQSRPKDWSLLKWIAYWAVGWEDSLLRYWMEIKSLFGQIFALLHRVMPENRVAVDKYLELAWDATMVMCMGIVRPRSSISISEESFADYIADEERRLEASLDHICYNIRDADTVRLVIEGPLERSIAPLLYLLAKRLLDVANLSTYGSSSPDHIEESLENICTSLQSVVEEHQLRAQEVSGNLRNQRRNTGDELKSFAGGLYRHALQESDVFTPQKLKELDNSSSIETLNVPDMRIISLEWSPRSKEPEEVVNLPSDDDCDVGSSDPTVTFLDASDWLERLQTCTPSDDPTPLILGEWSGYTTAPGYNEMQHYVFKPSPSGFQGLGQYYRGENFSLSGNCIFDPSGKINITFNKTYTDESYYSFRYTGVLDRDSGVFSGTFKAVMEPEEEEGEGYEFTFRRVSPEILSRRPPLLDFNANRPQALWHFATSVTLDHLKRTSWSTAYFANRFTTRKRCMDLFLMREIHGSDTTAGVELFRTIVPREFQYYWRLFQKRREQMLGQCPHHEVLCDVCGFSIIGPRITCLECPRADIGRVDLCPTHNCISTDVTWSRLRQQQRSHSACHALLRLTSVLHKGVEALTLDNAKHAVERAKQLVVDEDEAKEEKDPQAVLQRTAPTAKASRPELRCAVCHNTLGSSFWYCADCEETVVLCEKCGVEEIHHDTHLLVRYSKVKEASRDIASSFDQQFSAFQRKMESSFDQQSLAFQRKLSNMRKEITEELQSVQNEVEYKLDRIERLLLKIAGEREEGISDPV</sequence>
<feature type="domain" description="EF-hand" evidence="2">
    <location>
        <begin position="462"/>
        <end position="497"/>
    </location>
</feature>
<reference evidence="3" key="1">
    <citation type="submission" date="2020-11" db="EMBL/GenBank/DDBJ databases">
        <authorList>
            <consortium name="DOE Joint Genome Institute"/>
            <person name="Ahrendt S."/>
            <person name="Riley R."/>
            <person name="Andreopoulos W."/>
            <person name="Labutti K."/>
            <person name="Pangilinan J."/>
            <person name="Ruiz-Duenas F.J."/>
            <person name="Barrasa J.M."/>
            <person name="Sanchez-Garcia M."/>
            <person name="Camarero S."/>
            <person name="Miyauchi S."/>
            <person name="Serrano A."/>
            <person name="Linde D."/>
            <person name="Babiker R."/>
            <person name="Drula E."/>
            <person name="Ayuso-Fernandez I."/>
            <person name="Pacheco R."/>
            <person name="Padilla G."/>
            <person name="Ferreira P."/>
            <person name="Barriuso J."/>
            <person name="Kellner H."/>
            <person name="Castanera R."/>
            <person name="Alfaro M."/>
            <person name="Ramirez L."/>
            <person name="Pisabarro A.G."/>
            <person name="Kuo A."/>
            <person name="Tritt A."/>
            <person name="Lipzen A."/>
            <person name="He G."/>
            <person name="Yan M."/>
            <person name="Ng V."/>
            <person name="Cullen D."/>
            <person name="Martin F."/>
            <person name="Rosso M.-N."/>
            <person name="Henrissat B."/>
            <person name="Hibbett D."/>
            <person name="Martinez A.T."/>
            <person name="Grigoriev I.V."/>
        </authorList>
    </citation>
    <scope>NUCLEOTIDE SEQUENCE</scope>
    <source>
        <strain evidence="3">AH 40177</strain>
    </source>
</reference>
<organism evidence="3 4">
    <name type="scientific">Rhodocollybia butyracea</name>
    <dbReference type="NCBI Taxonomy" id="206335"/>
    <lineage>
        <taxon>Eukaryota</taxon>
        <taxon>Fungi</taxon>
        <taxon>Dikarya</taxon>
        <taxon>Basidiomycota</taxon>
        <taxon>Agaricomycotina</taxon>
        <taxon>Agaricomycetes</taxon>
        <taxon>Agaricomycetidae</taxon>
        <taxon>Agaricales</taxon>
        <taxon>Marasmiineae</taxon>
        <taxon>Omphalotaceae</taxon>
        <taxon>Rhodocollybia</taxon>
    </lineage>
</organism>
<gene>
    <name evidence="3" type="ORF">BDP27DRAFT_1282142</name>
</gene>
<keyword evidence="1" id="KW-0175">Coiled coil</keyword>
<dbReference type="OrthoDB" id="2122982at2759"/>
<evidence type="ECO:0000256" key="1">
    <source>
        <dbReference type="SAM" id="Coils"/>
    </source>
</evidence>
<dbReference type="GO" id="GO:0005509">
    <property type="term" value="F:calcium ion binding"/>
    <property type="evidence" value="ECO:0007669"/>
    <property type="project" value="InterPro"/>
</dbReference>
<dbReference type="EMBL" id="JADNRY010000002">
    <property type="protein sequence ID" value="KAF9078144.1"/>
    <property type="molecule type" value="Genomic_DNA"/>
</dbReference>
<accession>A0A9P5QAF8</accession>
<evidence type="ECO:0000259" key="2">
    <source>
        <dbReference type="PROSITE" id="PS50222"/>
    </source>
</evidence>
<protein>
    <recommendedName>
        <fullName evidence="2">EF-hand domain-containing protein</fullName>
    </recommendedName>
</protein>
<proteinExistence type="predicted"/>
<dbReference type="InterPro" id="IPR002048">
    <property type="entry name" value="EF_hand_dom"/>
</dbReference>
<evidence type="ECO:0000313" key="4">
    <source>
        <dbReference type="Proteomes" id="UP000772434"/>
    </source>
</evidence>
<dbReference type="Proteomes" id="UP000772434">
    <property type="component" value="Unassembled WGS sequence"/>
</dbReference>
<dbReference type="InterPro" id="IPR018247">
    <property type="entry name" value="EF_Hand_1_Ca_BS"/>
</dbReference>
<dbReference type="PROSITE" id="PS50222">
    <property type="entry name" value="EF_HAND_2"/>
    <property type="match status" value="1"/>
</dbReference>
<dbReference type="SUPFAM" id="SSF57850">
    <property type="entry name" value="RING/U-box"/>
    <property type="match status" value="2"/>
</dbReference>
<name>A0A9P5QAF8_9AGAR</name>